<gene>
    <name evidence="4" type="primary">LOC108081522</name>
</gene>
<dbReference type="Proteomes" id="UP001652661">
    <property type="component" value="Chromosome 2R"/>
</dbReference>
<keyword evidence="1" id="KW-1133">Transmembrane helix</keyword>
<keyword evidence="2" id="KW-0732">Signal</keyword>
<keyword evidence="1" id="KW-0812">Transmembrane</keyword>
<dbReference type="RefSeq" id="XP_017032229.1">
    <property type="nucleotide sequence ID" value="XM_017176740.3"/>
</dbReference>
<evidence type="ECO:0000256" key="2">
    <source>
        <dbReference type="SAM" id="SignalP"/>
    </source>
</evidence>
<protein>
    <submittedName>
        <fullName evidence="4">Uncharacterized protein</fullName>
    </submittedName>
</protein>
<evidence type="ECO:0000313" key="4">
    <source>
        <dbReference type="RefSeq" id="XP_017032229.1"/>
    </source>
</evidence>
<dbReference type="GeneID" id="108081522"/>
<reference evidence="3" key="1">
    <citation type="submission" date="2025-05" db="UniProtKB">
        <authorList>
            <consortium name="RefSeq"/>
        </authorList>
    </citation>
    <scope>NUCLEOTIDE SEQUENCE [LARGE SCALE GENOMIC DNA]</scope>
    <source>
        <strain evidence="3">14028-0561.14</strain>
    </source>
</reference>
<dbReference type="OMA" id="TFEPQLC"/>
<evidence type="ECO:0000256" key="1">
    <source>
        <dbReference type="SAM" id="Phobius"/>
    </source>
</evidence>
<keyword evidence="1" id="KW-0472">Membrane</keyword>
<reference evidence="4" key="2">
    <citation type="submission" date="2025-08" db="UniProtKB">
        <authorList>
            <consortium name="RefSeq"/>
        </authorList>
    </citation>
    <scope>IDENTIFICATION</scope>
    <source>
        <strain evidence="4">14028-0561.14</strain>
        <tissue evidence="4">Whole fly</tissue>
    </source>
</reference>
<accession>A0A6P4JB33</accession>
<organism evidence="3 4">
    <name type="scientific">Drosophila kikkawai</name>
    <name type="common">Fruit fly</name>
    <dbReference type="NCBI Taxonomy" id="30033"/>
    <lineage>
        <taxon>Eukaryota</taxon>
        <taxon>Metazoa</taxon>
        <taxon>Ecdysozoa</taxon>
        <taxon>Arthropoda</taxon>
        <taxon>Hexapoda</taxon>
        <taxon>Insecta</taxon>
        <taxon>Pterygota</taxon>
        <taxon>Neoptera</taxon>
        <taxon>Endopterygota</taxon>
        <taxon>Diptera</taxon>
        <taxon>Brachycera</taxon>
        <taxon>Muscomorpha</taxon>
        <taxon>Ephydroidea</taxon>
        <taxon>Drosophilidae</taxon>
        <taxon>Drosophila</taxon>
        <taxon>Sophophora</taxon>
    </lineage>
</organism>
<feature type="signal peptide" evidence="2">
    <location>
        <begin position="1"/>
        <end position="22"/>
    </location>
</feature>
<keyword evidence="3" id="KW-1185">Reference proteome</keyword>
<sequence length="283" mass="32302">MFENISFLFLFAMAFFSWAVLCLQHAVEIQRRAASDYRVEMSTERPGITFEPHVLHKTSETSPLSGAFDIAMSFWMILALTFALSKLLQLVERQVKMYLKSHETRKPGKALTGDPAVEQMEEEETMDPVMVEENTALREQLGVLHTHCLEMRELLHELRLSKSSTSQESAQPGDQVVVTVKQGTSSIPESVSASTQPLHRIPDFCPLSTDSSQHSQNIYITNRHIHIRGPVFCLDNIFSVELCRQASLYARKQSEFLQVWGKYITERKERPMIPGMRCNNILL</sequence>
<dbReference type="OrthoDB" id="7868537at2759"/>
<evidence type="ECO:0000313" key="3">
    <source>
        <dbReference type="Proteomes" id="UP001652661"/>
    </source>
</evidence>
<name>A0A6P4JB33_DROKI</name>
<proteinExistence type="predicted"/>
<feature type="transmembrane region" description="Helical" evidence="1">
    <location>
        <begin position="70"/>
        <end position="91"/>
    </location>
</feature>
<dbReference type="AlphaFoldDB" id="A0A6P4JB33"/>
<feature type="chain" id="PRO_5028387278" evidence="2">
    <location>
        <begin position="23"/>
        <end position="283"/>
    </location>
</feature>